<reference evidence="2 3" key="1">
    <citation type="submission" date="2017-03" db="EMBL/GenBank/DDBJ databases">
        <title>Genome analysis of strain PAMC 26510.</title>
        <authorList>
            <person name="Oh H.-M."/>
            <person name="Yang J.-A."/>
        </authorList>
    </citation>
    <scope>NUCLEOTIDE SEQUENCE [LARGE SCALE GENOMIC DNA]</scope>
    <source>
        <strain evidence="2 3">PAMC 26510</strain>
    </source>
</reference>
<evidence type="ECO:0000256" key="1">
    <source>
        <dbReference type="SAM" id="MobiDB-lite"/>
    </source>
</evidence>
<comment type="caution">
    <text evidence="2">The sequence shown here is derived from an EMBL/GenBank/DDBJ whole genome shotgun (WGS) entry which is preliminary data.</text>
</comment>
<feature type="region of interest" description="Disordered" evidence="1">
    <location>
        <begin position="45"/>
        <end position="67"/>
    </location>
</feature>
<evidence type="ECO:0000313" key="3">
    <source>
        <dbReference type="Proteomes" id="UP000194546"/>
    </source>
</evidence>
<name>A0A242MI67_CABSO</name>
<dbReference type="Proteomes" id="UP000194546">
    <property type="component" value="Unassembled WGS sequence"/>
</dbReference>
<dbReference type="AlphaFoldDB" id="A0A242MI67"/>
<feature type="compositionally biased region" description="Basic and acidic residues" evidence="1">
    <location>
        <begin position="45"/>
        <end position="54"/>
    </location>
</feature>
<proteinExistence type="predicted"/>
<dbReference type="InterPro" id="IPR036629">
    <property type="entry name" value="YjbJ_sf"/>
</dbReference>
<evidence type="ECO:0008006" key="4">
    <source>
        <dbReference type="Google" id="ProtNLM"/>
    </source>
</evidence>
<protein>
    <recommendedName>
        <fullName evidence="4">CsbD-like domain-containing protein</fullName>
    </recommendedName>
</protein>
<dbReference type="EMBL" id="NBTY01000135">
    <property type="protein sequence ID" value="OTP70846.1"/>
    <property type="molecule type" value="Genomic_DNA"/>
</dbReference>
<dbReference type="SUPFAM" id="SSF69047">
    <property type="entry name" value="Hypothetical protein YjbJ"/>
    <property type="match status" value="1"/>
</dbReference>
<organism evidence="2 3">
    <name type="scientific">Caballeronia sordidicola</name>
    <name type="common">Burkholderia sordidicola</name>
    <dbReference type="NCBI Taxonomy" id="196367"/>
    <lineage>
        <taxon>Bacteria</taxon>
        <taxon>Pseudomonadati</taxon>
        <taxon>Pseudomonadota</taxon>
        <taxon>Betaproteobacteria</taxon>
        <taxon>Burkholderiales</taxon>
        <taxon>Burkholderiaceae</taxon>
        <taxon>Caballeronia</taxon>
    </lineage>
</organism>
<gene>
    <name evidence="2" type="ORF">PAMC26510_24785</name>
</gene>
<accession>A0A242MI67</accession>
<dbReference type="RefSeq" id="WP_086382647.1">
    <property type="nucleotide sequence ID" value="NZ_NBTY01000135.1"/>
</dbReference>
<evidence type="ECO:0000313" key="2">
    <source>
        <dbReference type="EMBL" id="OTP70846.1"/>
    </source>
</evidence>
<sequence>MDKVKVEGVKEQLKGVADFTVGKLTGKEDLELKGQVEITNGSNKKDLADFKDNINKGAVDPDNPSND</sequence>